<dbReference type="EMBL" id="SEOQ01000071">
    <property type="protein sequence ID" value="TFY71009.1"/>
    <property type="molecule type" value="Genomic_DNA"/>
</dbReference>
<gene>
    <name evidence="2" type="ORF">EVG20_g2006</name>
</gene>
<comment type="caution">
    <text evidence="2">The sequence shown here is derived from an EMBL/GenBank/DDBJ whole genome shotgun (WGS) entry which is preliminary data.</text>
</comment>
<dbReference type="PROSITE" id="PS50097">
    <property type="entry name" value="BTB"/>
    <property type="match status" value="1"/>
</dbReference>
<reference evidence="2 3" key="1">
    <citation type="submission" date="2019-02" db="EMBL/GenBank/DDBJ databases">
        <title>Genome sequencing of the rare red list fungi Dentipellis fragilis.</title>
        <authorList>
            <person name="Buettner E."/>
            <person name="Kellner H."/>
        </authorList>
    </citation>
    <scope>NUCLEOTIDE SEQUENCE [LARGE SCALE GENOMIC DNA]</scope>
    <source>
        <strain evidence="2 3">DSM 105465</strain>
    </source>
</reference>
<proteinExistence type="predicted"/>
<dbReference type="Gene3D" id="3.30.710.10">
    <property type="entry name" value="Potassium Channel Kv1.1, Chain A"/>
    <property type="match status" value="2"/>
</dbReference>
<name>A0A4Y9ZC84_9AGAM</name>
<sequence>MSSVPPSERDVRDFGAPFDDMDADIILRSCEQVDFRVYKVILSKASQTFKDMFTAQPHPPPPTSSDDANYRNGIPVIALTETTRALEIMLKLFYPTDRPLLSGMDDIRLALGALAKYMADGFSETINNTLLTVAEEDPGTVYALACRYSLPKVTKGAALRSLDRSNPTSSMSDVDLSHMTGLQYRRLLLYREHCIQAAVDVSQKFSWIPGADIPGATPENDHVPDSCTCFRSRRVVSRSRGAGSHYAFASYFLIPKWILDYMAQSSAALRLKPCGKSVQDPILIASALELASVCNGCKTKAMDQMYKFSKKLSEQVDCAVGKGSVLMNTPPADAPCNAAQEADDVKTNSFSDAGSPFDDEDADVIVRSCDLVDFFLYRTILAKASAGFAEILESAQPDGVFRNGLYIIRATEDAKTLSALFRLIYPVDNPALTKLSEIKSVFKAMKKYRVRGLDKTADGILQAAASKAPEVVYAIACGYQMPGAARVAARHSLYRLSRYLPLTDEEVSMMTALQYSRLLRYQSACRDVAVSVIESFIVETASKSNIPCVTLAEASNGARLSTGCQCAPRGYQAGGKLIRGPEWFFTYMAGCRAALNDSPVGSVVGSAALRLSSSTPCAACPACCKVRRCEFMTFTQAFGVAIDRAVGMVLTTHPVPKKTQIKGVDHAAAVFLPPSAHNLLTMEDTPKDIPCDSPQESDIMKLDHVGDTVQIRDAGPPFDDEDADVIIRSCDHIDFFLYRNILRKASRVFANMLDSAPPKSSSPGSSADENFTNGRRVIRVAEDANTLSVVFRLIYPVDTPVYKTFPEMRAVLKAVQKYRVRGLTRTVDHILTSIASSGPEIAYALACHYQIPGVAQAAAKLSLRRLSRYLPLSDEDTSLMTALQYGRLLQYQTACRDAAISTARCFVPSAVLKISSIILPPASGGASAPALGYRAKLGPELGQFETVHNHGEQPRPPMQFYRDLCSLLQNVVVTFGHWLAMAAFLNDLVSEENGIPEPLAQSLRQL</sequence>
<evidence type="ECO:0000259" key="1">
    <source>
        <dbReference type="PROSITE" id="PS50097"/>
    </source>
</evidence>
<dbReference type="InterPro" id="IPR011333">
    <property type="entry name" value="SKP1/BTB/POZ_sf"/>
</dbReference>
<protein>
    <recommendedName>
        <fullName evidence="1">BTB domain-containing protein</fullName>
    </recommendedName>
</protein>
<feature type="domain" description="BTB" evidence="1">
    <location>
        <begin position="23"/>
        <end position="102"/>
    </location>
</feature>
<dbReference type="AlphaFoldDB" id="A0A4Y9ZC84"/>
<accession>A0A4Y9ZC84</accession>
<dbReference type="STRING" id="205917.A0A4Y9ZC84"/>
<dbReference type="SMART" id="SM00225">
    <property type="entry name" value="BTB"/>
    <property type="match status" value="3"/>
</dbReference>
<evidence type="ECO:0000313" key="3">
    <source>
        <dbReference type="Proteomes" id="UP000298327"/>
    </source>
</evidence>
<dbReference type="InterPro" id="IPR000210">
    <property type="entry name" value="BTB/POZ_dom"/>
</dbReference>
<organism evidence="2 3">
    <name type="scientific">Dentipellis fragilis</name>
    <dbReference type="NCBI Taxonomy" id="205917"/>
    <lineage>
        <taxon>Eukaryota</taxon>
        <taxon>Fungi</taxon>
        <taxon>Dikarya</taxon>
        <taxon>Basidiomycota</taxon>
        <taxon>Agaricomycotina</taxon>
        <taxon>Agaricomycetes</taxon>
        <taxon>Russulales</taxon>
        <taxon>Hericiaceae</taxon>
        <taxon>Dentipellis</taxon>
    </lineage>
</organism>
<evidence type="ECO:0000313" key="2">
    <source>
        <dbReference type="EMBL" id="TFY71009.1"/>
    </source>
</evidence>
<keyword evidence="3" id="KW-1185">Reference proteome</keyword>
<dbReference type="Proteomes" id="UP000298327">
    <property type="component" value="Unassembled WGS sequence"/>
</dbReference>
<dbReference type="OrthoDB" id="3357985at2759"/>